<dbReference type="Proteomes" id="UP001556098">
    <property type="component" value="Unassembled WGS sequence"/>
</dbReference>
<accession>A0ABV3RGV9</accession>
<evidence type="ECO:0000256" key="2">
    <source>
        <dbReference type="ARBA" id="ARBA00022679"/>
    </source>
</evidence>
<evidence type="ECO:0000256" key="1">
    <source>
        <dbReference type="ARBA" id="ARBA00012452"/>
    </source>
</evidence>
<keyword evidence="6" id="KW-1185">Reference proteome</keyword>
<dbReference type="Pfam" id="PF00043">
    <property type="entry name" value="GST_C"/>
    <property type="match status" value="1"/>
</dbReference>
<protein>
    <recommendedName>
        <fullName evidence="1">glutathione transferase</fullName>
        <ecNumber evidence="1">2.5.1.18</ecNumber>
    </recommendedName>
</protein>
<reference evidence="5 6" key="1">
    <citation type="submission" date="2024-07" db="EMBL/GenBank/DDBJ databases">
        <title>Marimonas sp.nov., isolated from tidal-flat sediment.</title>
        <authorList>
            <person name="Jayan J.N."/>
            <person name="Lee S.S."/>
        </authorList>
    </citation>
    <scope>NUCLEOTIDE SEQUENCE [LARGE SCALE GENOMIC DNA]</scope>
    <source>
        <strain evidence="5 6">MJW-29</strain>
    </source>
</reference>
<dbReference type="SFLD" id="SFLDG00358">
    <property type="entry name" value="Main_(cytGST)"/>
    <property type="match status" value="1"/>
</dbReference>
<evidence type="ECO:0000259" key="3">
    <source>
        <dbReference type="PROSITE" id="PS50404"/>
    </source>
</evidence>
<dbReference type="InterPro" id="IPR036282">
    <property type="entry name" value="Glutathione-S-Trfase_C_sf"/>
</dbReference>
<evidence type="ECO:0000313" key="6">
    <source>
        <dbReference type="Proteomes" id="UP001556098"/>
    </source>
</evidence>
<dbReference type="Gene3D" id="1.20.1050.10">
    <property type="match status" value="1"/>
</dbReference>
<dbReference type="InterPro" id="IPR004046">
    <property type="entry name" value="GST_C"/>
</dbReference>
<dbReference type="InterPro" id="IPR036249">
    <property type="entry name" value="Thioredoxin-like_sf"/>
</dbReference>
<dbReference type="SFLD" id="SFLDS00019">
    <property type="entry name" value="Glutathione_Transferase_(cytos"/>
    <property type="match status" value="1"/>
</dbReference>
<dbReference type="Pfam" id="PF13417">
    <property type="entry name" value="GST_N_3"/>
    <property type="match status" value="1"/>
</dbReference>
<sequence>MAEALRLIGFEHSVYTWIVRLALREMGLSAEYVEADPFADPPDPVLARYTPLNRVPVLEHGRFRLTETAAILRYLDAISGGPSLQLDDPKAQAQMLQVIGLADADVYPVMVRQVFSPGYYQPVVLGGSADPARVAEGLRRAGPVLSVLEQIAGEGRQLAGGALSLADLHLAPMFSYFTRLPEGDTALRSYSALHDWWAWISARETLRQTDPLAGF</sequence>
<dbReference type="InterPro" id="IPR040079">
    <property type="entry name" value="Glutathione_S-Trfase"/>
</dbReference>
<dbReference type="SUPFAM" id="SSF52833">
    <property type="entry name" value="Thioredoxin-like"/>
    <property type="match status" value="1"/>
</dbReference>
<dbReference type="PROSITE" id="PS50405">
    <property type="entry name" value="GST_CTER"/>
    <property type="match status" value="1"/>
</dbReference>
<dbReference type="PANTHER" id="PTHR43900">
    <property type="entry name" value="GLUTATHIONE S-TRANSFERASE RHO"/>
    <property type="match status" value="1"/>
</dbReference>
<dbReference type="InterPro" id="IPR004045">
    <property type="entry name" value="Glutathione_S-Trfase_N"/>
</dbReference>
<evidence type="ECO:0000259" key="4">
    <source>
        <dbReference type="PROSITE" id="PS50405"/>
    </source>
</evidence>
<dbReference type="EMBL" id="JBFNXX010000001">
    <property type="protein sequence ID" value="MEW9918201.1"/>
    <property type="molecule type" value="Genomic_DNA"/>
</dbReference>
<dbReference type="InterPro" id="IPR010987">
    <property type="entry name" value="Glutathione-S-Trfase_C-like"/>
</dbReference>
<dbReference type="RefSeq" id="WP_367875905.1">
    <property type="nucleotide sequence ID" value="NZ_JBFNXX010000001.1"/>
</dbReference>
<dbReference type="EC" id="2.5.1.18" evidence="1"/>
<dbReference type="CDD" id="cd00299">
    <property type="entry name" value="GST_C_family"/>
    <property type="match status" value="1"/>
</dbReference>
<organism evidence="5 6">
    <name type="scientific">Sulfitobacter sediminis</name>
    <dbReference type="NCBI Taxonomy" id="3234186"/>
    <lineage>
        <taxon>Bacteria</taxon>
        <taxon>Pseudomonadati</taxon>
        <taxon>Pseudomonadota</taxon>
        <taxon>Alphaproteobacteria</taxon>
        <taxon>Rhodobacterales</taxon>
        <taxon>Roseobacteraceae</taxon>
        <taxon>Sulfitobacter</taxon>
    </lineage>
</organism>
<feature type="domain" description="GST N-terminal" evidence="3">
    <location>
        <begin position="3"/>
        <end position="83"/>
    </location>
</feature>
<dbReference type="CDD" id="cd00570">
    <property type="entry name" value="GST_N_family"/>
    <property type="match status" value="1"/>
</dbReference>
<gene>
    <name evidence="5" type="ORF">AB2B41_01180</name>
</gene>
<name>A0ABV3RGV9_9RHOB</name>
<dbReference type="Gene3D" id="3.40.30.10">
    <property type="entry name" value="Glutaredoxin"/>
    <property type="match status" value="1"/>
</dbReference>
<dbReference type="PROSITE" id="PS50404">
    <property type="entry name" value="GST_NTER"/>
    <property type="match status" value="1"/>
</dbReference>
<keyword evidence="2" id="KW-0808">Transferase</keyword>
<dbReference type="PANTHER" id="PTHR43900:SF3">
    <property type="entry name" value="GLUTATHIONE S-TRANSFERASE RHO"/>
    <property type="match status" value="1"/>
</dbReference>
<evidence type="ECO:0000313" key="5">
    <source>
        <dbReference type="EMBL" id="MEW9918201.1"/>
    </source>
</evidence>
<comment type="caution">
    <text evidence="5">The sequence shown here is derived from an EMBL/GenBank/DDBJ whole genome shotgun (WGS) entry which is preliminary data.</text>
</comment>
<feature type="domain" description="GST C-terminal" evidence="4">
    <location>
        <begin position="88"/>
        <end position="215"/>
    </location>
</feature>
<dbReference type="SUPFAM" id="SSF47616">
    <property type="entry name" value="GST C-terminal domain-like"/>
    <property type="match status" value="1"/>
</dbReference>
<proteinExistence type="predicted"/>